<evidence type="ECO:0000256" key="1">
    <source>
        <dbReference type="SAM" id="Phobius"/>
    </source>
</evidence>
<dbReference type="AlphaFoldDB" id="A0A8R7TZ08"/>
<organism evidence="2 3">
    <name type="scientific">Triticum urartu</name>
    <name type="common">Red wild einkorn</name>
    <name type="synonym">Crithodium urartu</name>
    <dbReference type="NCBI Taxonomy" id="4572"/>
    <lineage>
        <taxon>Eukaryota</taxon>
        <taxon>Viridiplantae</taxon>
        <taxon>Streptophyta</taxon>
        <taxon>Embryophyta</taxon>
        <taxon>Tracheophyta</taxon>
        <taxon>Spermatophyta</taxon>
        <taxon>Magnoliopsida</taxon>
        <taxon>Liliopsida</taxon>
        <taxon>Poales</taxon>
        <taxon>Poaceae</taxon>
        <taxon>BOP clade</taxon>
        <taxon>Pooideae</taxon>
        <taxon>Triticodae</taxon>
        <taxon>Triticeae</taxon>
        <taxon>Triticinae</taxon>
        <taxon>Triticum</taxon>
    </lineage>
</organism>
<sequence length="124" mass="13884">MTYLDILNLQHNQLSGQIPPQFDLLIRLTAFNVAENLLSGPIPSLLQNFSASKFAGNQGLCGAPLDDCPPSRRRWRPVRIRLHRLNDQSNIGAAVGFVVGFVVAFYFPHLFVCSKRFGAYIVRI</sequence>
<dbReference type="InterPro" id="IPR001611">
    <property type="entry name" value="Leu-rich_rpt"/>
</dbReference>
<dbReference type="Gene3D" id="3.80.10.10">
    <property type="entry name" value="Ribonuclease Inhibitor"/>
    <property type="match status" value="1"/>
</dbReference>
<reference evidence="2" key="2">
    <citation type="submission" date="2018-03" db="EMBL/GenBank/DDBJ databases">
        <title>The Triticum urartu genome reveals the dynamic nature of wheat genome evolution.</title>
        <authorList>
            <person name="Ling H."/>
            <person name="Ma B."/>
            <person name="Shi X."/>
            <person name="Liu H."/>
            <person name="Dong L."/>
            <person name="Sun H."/>
            <person name="Cao Y."/>
            <person name="Gao Q."/>
            <person name="Zheng S."/>
            <person name="Li Y."/>
            <person name="Yu Y."/>
            <person name="Du H."/>
            <person name="Qi M."/>
            <person name="Li Y."/>
            <person name="Yu H."/>
            <person name="Cui Y."/>
            <person name="Wang N."/>
            <person name="Chen C."/>
            <person name="Wu H."/>
            <person name="Zhao Y."/>
            <person name="Zhang J."/>
            <person name="Li Y."/>
            <person name="Zhou W."/>
            <person name="Zhang B."/>
            <person name="Hu W."/>
            <person name="Eijk M."/>
            <person name="Tang J."/>
            <person name="Witsenboer H."/>
            <person name="Zhao S."/>
            <person name="Li Z."/>
            <person name="Zhang A."/>
            <person name="Wang D."/>
            <person name="Liang C."/>
        </authorList>
    </citation>
    <scope>NUCLEOTIDE SEQUENCE [LARGE SCALE GENOMIC DNA]</scope>
    <source>
        <strain evidence="2">cv. G1812</strain>
    </source>
</reference>
<keyword evidence="3" id="KW-1185">Reference proteome</keyword>
<dbReference type="Proteomes" id="UP000015106">
    <property type="component" value="Chromosome 3"/>
</dbReference>
<name>A0A8R7TZ08_TRIUA</name>
<feature type="transmembrane region" description="Helical" evidence="1">
    <location>
        <begin position="91"/>
        <end position="113"/>
    </location>
</feature>
<dbReference type="PANTHER" id="PTHR48065:SF25">
    <property type="entry name" value="OS01G0891700 PROTEIN"/>
    <property type="match status" value="1"/>
</dbReference>
<keyword evidence="1" id="KW-1133">Transmembrane helix</keyword>
<dbReference type="Gramene" id="TuG1812G0300004356.01.T01">
    <property type="protein sequence ID" value="TuG1812G0300004356.01.T01.cds329105"/>
    <property type="gene ID" value="TuG1812G0300004356.01"/>
</dbReference>
<evidence type="ECO:0000313" key="3">
    <source>
        <dbReference type="Proteomes" id="UP000015106"/>
    </source>
</evidence>
<reference evidence="2" key="3">
    <citation type="submission" date="2022-06" db="UniProtKB">
        <authorList>
            <consortium name="EnsemblPlants"/>
        </authorList>
    </citation>
    <scope>IDENTIFICATION</scope>
</reference>
<dbReference type="PANTHER" id="PTHR48065">
    <property type="entry name" value="OS10G0469600 PROTEIN"/>
    <property type="match status" value="1"/>
</dbReference>
<keyword evidence="1" id="KW-0472">Membrane</keyword>
<keyword evidence="1" id="KW-0812">Transmembrane</keyword>
<dbReference type="InterPro" id="IPR032675">
    <property type="entry name" value="LRR_dom_sf"/>
</dbReference>
<dbReference type="EnsemblPlants" id="TuG1812G0300004356.01.T01">
    <property type="protein sequence ID" value="TuG1812G0300004356.01.T01.cds329105"/>
    <property type="gene ID" value="TuG1812G0300004356.01"/>
</dbReference>
<dbReference type="SUPFAM" id="SSF52058">
    <property type="entry name" value="L domain-like"/>
    <property type="match status" value="1"/>
</dbReference>
<accession>A0A8R7TZ08</accession>
<reference evidence="3" key="1">
    <citation type="journal article" date="2013" name="Nature">
        <title>Draft genome of the wheat A-genome progenitor Triticum urartu.</title>
        <authorList>
            <person name="Ling H.Q."/>
            <person name="Zhao S."/>
            <person name="Liu D."/>
            <person name="Wang J."/>
            <person name="Sun H."/>
            <person name="Zhang C."/>
            <person name="Fan H."/>
            <person name="Li D."/>
            <person name="Dong L."/>
            <person name="Tao Y."/>
            <person name="Gao C."/>
            <person name="Wu H."/>
            <person name="Li Y."/>
            <person name="Cui Y."/>
            <person name="Guo X."/>
            <person name="Zheng S."/>
            <person name="Wang B."/>
            <person name="Yu K."/>
            <person name="Liang Q."/>
            <person name="Yang W."/>
            <person name="Lou X."/>
            <person name="Chen J."/>
            <person name="Feng M."/>
            <person name="Jian J."/>
            <person name="Zhang X."/>
            <person name="Luo G."/>
            <person name="Jiang Y."/>
            <person name="Liu J."/>
            <person name="Wang Z."/>
            <person name="Sha Y."/>
            <person name="Zhang B."/>
            <person name="Wu H."/>
            <person name="Tang D."/>
            <person name="Shen Q."/>
            <person name="Xue P."/>
            <person name="Zou S."/>
            <person name="Wang X."/>
            <person name="Liu X."/>
            <person name="Wang F."/>
            <person name="Yang Y."/>
            <person name="An X."/>
            <person name="Dong Z."/>
            <person name="Zhang K."/>
            <person name="Zhang X."/>
            <person name="Luo M.C."/>
            <person name="Dvorak J."/>
            <person name="Tong Y."/>
            <person name="Wang J."/>
            <person name="Yang H."/>
            <person name="Li Z."/>
            <person name="Wang D."/>
            <person name="Zhang A."/>
            <person name="Wang J."/>
        </authorList>
    </citation>
    <scope>NUCLEOTIDE SEQUENCE</scope>
    <source>
        <strain evidence="3">cv. G1812</strain>
    </source>
</reference>
<proteinExistence type="predicted"/>
<evidence type="ECO:0000313" key="2">
    <source>
        <dbReference type="EnsemblPlants" id="TuG1812G0300004356.01.T01.cds329105"/>
    </source>
</evidence>
<protein>
    <submittedName>
        <fullName evidence="2">Uncharacterized protein</fullName>
    </submittedName>
</protein>
<dbReference type="Pfam" id="PF00560">
    <property type="entry name" value="LRR_1"/>
    <property type="match status" value="1"/>
</dbReference>